<comment type="caution">
    <text evidence="7">The sequence shown here is derived from an EMBL/GenBank/DDBJ whole genome shotgun (WGS) entry which is preliminary data.</text>
</comment>
<organism evidence="7 8">
    <name type="scientific">Gordonia neofelifaecis NRRL B-59395</name>
    <dbReference type="NCBI Taxonomy" id="644548"/>
    <lineage>
        <taxon>Bacteria</taxon>
        <taxon>Bacillati</taxon>
        <taxon>Actinomycetota</taxon>
        <taxon>Actinomycetes</taxon>
        <taxon>Mycobacteriales</taxon>
        <taxon>Gordoniaceae</taxon>
        <taxon>Gordonia</taxon>
    </lineage>
</organism>
<keyword evidence="8" id="KW-1185">Reference proteome</keyword>
<sequence>MLVAPLKALVATLGTGVLPPGTTTVYTDTQASLDHASTLSRQSVQAATAGWHGAGGDQASETARQLSAADDSVATSGTEIAAIVETAAGRVKAANGELNGLIESFAAAAATIPAVASPAGLAVLVPLALDHLARGVQVVQRAQTALSGDAEELGRHEADAEAALPAGGPSSGPTGPTGGRIPVTLPDGSVSYAPNERAAKAVRAALSVQGTPYVWGGTTTDGFDCSGFTQWAYRQAGLELPRLAQEQDTAGFEVAQADLQPGDLAVWSGHVAMYIGNGQLVETGGDPVGVTPLRTTNADQTFEGFYRPR</sequence>
<dbReference type="Pfam" id="PF00877">
    <property type="entry name" value="NLPC_P60"/>
    <property type="match status" value="1"/>
</dbReference>
<dbReference type="eggNOG" id="COG0791">
    <property type="taxonomic scope" value="Bacteria"/>
</dbReference>
<evidence type="ECO:0000259" key="6">
    <source>
        <dbReference type="PROSITE" id="PS51935"/>
    </source>
</evidence>
<keyword evidence="4" id="KW-0788">Thiol protease</keyword>
<dbReference type="PROSITE" id="PS51935">
    <property type="entry name" value="NLPC_P60"/>
    <property type="match status" value="1"/>
</dbReference>
<dbReference type="AlphaFoldDB" id="F1YFY9"/>
<evidence type="ECO:0000313" key="7">
    <source>
        <dbReference type="EMBL" id="EGD56566.1"/>
    </source>
</evidence>
<protein>
    <submittedName>
        <fullName evidence="7">NLP/P60 protein</fullName>
    </submittedName>
</protein>
<dbReference type="PANTHER" id="PTHR47359:SF3">
    <property type="entry name" value="NLP_P60 DOMAIN-CONTAINING PROTEIN-RELATED"/>
    <property type="match status" value="1"/>
</dbReference>
<dbReference type="GO" id="GO:0006508">
    <property type="term" value="P:proteolysis"/>
    <property type="evidence" value="ECO:0007669"/>
    <property type="project" value="UniProtKB-KW"/>
</dbReference>
<evidence type="ECO:0000256" key="1">
    <source>
        <dbReference type="ARBA" id="ARBA00007074"/>
    </source>
</evidence>
<name>F1YFY9_9ACTN</name>
<evidence type="ECO:0000256" key="4">
    <source>
        <dbReference type="ARBA" id="ARBA00022807"/>
    </source>
</evidence>
<evidence type="ECO:0000256" key="3">
    <source>
        <dbReference type="ARBA" id="ARBA00022801"/>
    </source>
</evidence>
<feature type="domain" description="NlpC/P60" evidence="6">
    <location>
        <begin position="195"/>
        <end position="309"/>
    </location>
</feature>
<dbReference type="InterPro" id="IPR000064">
    <property type="entry name" value="NLP_P60_dom"/>
</dbReference>
<feature type="region of interest" description="Disordered" evidence="5">
    <location>
        <begin position="161"/>
        <end position="186"/>
    </location>
</feature>
<dbReference type="GO" id="GO:0008234">
    <property type="term" value="F:cysteine-type peptidase activity"/>
    <property type="evidence" value="ECO:0007669"/>
    <property type="project" value="UniProtKB-KW"/>
</dbReference>
<dbReference type="InterPro" id="IPR038765">
    <property type="entry name" value="Papain-like_cys_pep_sf"/>
</dbReference>
<dbReference type="Proteomes" id="UP000035065">
    <property type="component" value="Unassembled WGS sequence"/>
</dbReference>
<dbReference type="STRING" id="644548.SCNU_03407"/>
<reference evidence="7 8" key="1">
    <citation type="journal article" date="2011" name="J. Bacteriol.">
        <title>Draft Genome Sequence of Gordonia neofelifaecis NRRL B-59395, a Cholesterol-Degrading Actinomycete.</title>
        <authorList>
            <person name="Ge F."/>
            <person name="Li W."/>
            <person name="Chen G."/>
            <person name="Liu Y."/>
            <person name="Zhang G."/>
            <person name="Yong B."/>
            <person name="Wang Q."/>
            <person name="Wang N."/>
            <person name="Huang Z."/>
            <person name="Li W."/>
            <person name="Wang J."/>
            <person name="Wu C."/>
            <person name="Xie Q."/>
            <person name="Liu G."/>
        </authorList>
    </citation>
    <scope>NUCLEOTIDE SEQUENCE [LARGE SCALE GENOMIC DNA]</scope>
    <source>
        <strain evidence="7 8">NRRL B-59395</strain>
    </source>
</reference>
<dbReference type="Gene3D" id="3.90.1720.10">
    <property type="entry name" value="endopeptidase domain like (from Nostoc punctiforme)"/>
    <property type="match status" value="1"/>
</dbReference>
<proteinExistence type="inferred from homology"/>
<gene>
    <name evidence="7" type="ORF">SCNU_03407</name>
</gene>
<dbReference type="EMBL" id="AEUD01000002">
    <property type="protein sequence ID" value="EGD56566.1"/>
    <property type="molecule type" value="Genomic_DNA"/>
</dbReference>
<evidence type="ECO:0000313" key="8">
    <source>
        <dbReference type="Proteomes" id="UP000035065"/>
    </source>
</evidence>
<feature type="region of interest" description="Disordered" evidence="5">
    <location>
        <begin position="50"/>
        <end position="71"/>
    </location>
</feature>
<keyword evidence="3" id="KW-0378">Hydrolase</keyword>
<dbReference type="PANTHER" id="PTHR47359">
    <property type="entry name" value="PEPTIDOGLYCAN DL-ENDOPEPTIDASE CWLO"/>
    <property type="match status" value="1"/>
</dbReference>
<evidence type="ECO:0000256" key="2">
    <source>
        <dbReference type="ARBA" id="ARBA00022670"/>
    </source>
</evidence>
<dbReference type="SUPFAM" id="SSF54001">
    <property type="entry name" value="Cysteine proteinases"/>
    <property type="match status" value="1"/>
</dbReference>
<comment type="similarity">
    <text evidence="1">Belongs to the peptidase C40 family.</text>
</comment>
<keyword evidence="2" id="KW-0645">Protease</keyword>
<accession>F1YFY9</accession>
<dbReference type="InterPro" id="IPR051794">
    <property type="entry name" value="PG_Endopeptidase_C40"/>
</dbReference>
<evidence type="ECO:0000256" key="5">
    <source>
        <dbReference type="SAM" id="MobiDB-lite"/>
    </source>
</evidence>